<dbReference type="RefSeq" id="WP_069908155.1">
    <property type="nucleotide sequence ID" value="NZ_LAJE02000060.1"/>
</dbReference>
<feature type="compositionally biased region" description="Low complexity" evidence="1">
    <location>
        <begin position="65"/>
        <end position="79"/>
    </location>
</feature>
<accession>A0A1E5XVS2</accession>
<organism evidence="3 4">
    <name type="scientific">Devosia insulae DS-56</name>
    <dbReference type="NCBI Taxonomy" id="1116389"/>
    <lineage>
        <taxon>Bacteria</taxon>
        <taxon>Pseudomonadati</taxon>
        <taxon>Pseudomonadota</taxon>
        <taxon>Alphaproteobacteria</taxon>
        <taxon>Hyphomicrobiales</taxon>
        <taxon>Devosiaceae</taxon>
        <taxon>Devosia</taxon>
    </lineage>
</organism>
<evidence type="ECO:0000256" key="2">
    <source>
        <dbReference type="SAM" id="Phobius"/>
    </source>
</evidence>
<protein>
    <recommendedName>
        <fullName evidence="5">Histidine kinase</fullName>
    </recommendedName>
</protein>
<keyword evidence="4" id="KW-1185">Reference proteome</keyword>
<keyword evidence="2" id="KW-0812">Transmembrane</keyword>
<sequence>MPTLIRLIVILLVLVGLGYGAMFALVAMVQPRDKEVTIRIPARELVPSTQRDPLVRREINTTRQPEAPAAAPPAAEEPALSVEPASDAPAEEGEVVTRQQGIE</sequence>
<gene>
    <name evidence="3" type="ORF">VW23_010235</name>
</gene>
<keyword evidence="2" id="KW-1133">Transmembrane helix</keyword>
<evidence type="ECO:0000313" key="4">
    <source>
        <dbReference type="Proteomes" id="UP000095463"/>
    </source>
</evidence>
<comment type="caution">
    <text evidence="3">The sequence shown here is derived from an EMBL/GenBank/DDBJ whole genome shotgun (WGS) entry which is preliminary data.</text>
</comment>
<feature type="region of interest" description="Disordered" evidence="1">
    <location>
        <begin position="60"/>
        <end position="103"/>
    </location>
</feature>
<name>A0A1E5XVS2_9HYPH</name>
<evidence type="ECO:0000313" key="3">
    <source>
        <dbReference type="EMBL" id="OEO32686.1"/>
    </source>
</evidence>
<dbReference type="EMBL" id="LAJE02000060">
    <property type="protein sequence ID" value="OEO32686.1"/>
    <property type="molecule type" value="Genomic_DNA"/>
</dbReference>
<keyword evidence="2" id="KW-0472">Membrane</keyword>
<reference evidence="3 4" key="1">
    <citation type="journal article" date="2015" name="Genome Announc.">
        <title>Genome Assemblies of Three Soil-Associated Devosia species: D. insulae, D. limi, and D. soli.</title>
        <authorList>
            <person name="Hassan Y.I."/>
            <person name="Lepp D."/>
            <person name="Zhou T."/>
        </authorList>
    </citation>
    <scope>NUCLEOTIDE SEQUENCE [LARGE SCALE GENOMIC DNA]</scope>
    <source>
        <strain evidence="3 4">DS-56</strain>
    </source>
</reference>
<dbReference type="Proteomes" id="UP000095463">
    <property type="component" value="Unassembled WGS sequence"/>
</dbReference>
<feature type="transmembrane region" description="Helical" evidence="2">
    <location>
        <begin position="6"/>
        <end position="29"/>
    </location>
</feature>
<evidence type="ECO:0000256" key="1">
    <source>
        <dbReference type="SAM" id="MobiDB-lite"/>
    </source>
</evidence>
<dbReference type="AlphaFoldDB" id="A0A1E5XVS2"/>
<proteinExistence type="predicted"/>
<evidence type="ECO:0008006" key="5">
    <source>
        <dbReference type="Google" id="ProtNLM"/>
    </source>
</evidence>